<dbReference type="PRINTS" id="PR00722">
    <property type="entry name" value="CHYMOTRYPSIN"/>
</dbReference>
<dbReference type="InterPro" id="IPR009003">
    <property type="entry name" value="Peptidase_S1_PA"/>
</dbReference>
<dbReference type="PROSITE" id="PS00011">
    <property type="entry name" value="GLA_1"/>
    <property type="match status" value="1"/>
</dbReference>
<evidence type="ECO:0000259" key="21">
    <source>
        <dbReference type="PROSITE" id="PS50998"/>
    </source>
</evidence>
<keyword evidence="14" id="KW-0472">Membrane</keyword>
<keyword evidence="8" id="KW-0812">Transmembrane</keyword>
<dbReference type="InterPro" id="IPR018097">
    <property type="entry name" value="EGF_Ca-bd_CS"/>
</dbReference>
<dbReference type="PROSITE" id="PS01186">
    <property type="entry name" value="EGF_2"/>
    <property type="match status" value="1"/>
</dbReference>
<dbReference type="GeneTree" id="ENSGT00940000157694"/>
<dbReference type="OrthoDB" id="7726766at2759"/>
<dbReference type="PROSITE" id="PS01187">
    <property type="entry name" value="EGF_CA"/>
    <property type="match status" value="1"/>
</dbReference>
<dbReference type="FunFam" id="2.10.25.10:FF:000391">
    <property type="entry name" value="Weary, isoform C"/>
    <property type="match status" value="1"/>
</dbReference>
<dbReference type="SUPFAM" id="SSF57630">
    <property type="entry name" value="GLA-domain"/>
    <property type="match status" value="1"/>
</dbReference>
<dbReference type="FunFam" id="2.40.10.10:FF:000068">
    <property type="entry name" value="transmembrane protease serine 2"/>
    <property type="match status" value="1"/>
</dbReference>
<keyword evidence="11" id="KW-0378">Hydrolase</keyword>
<organism evidence="22 23">
    <name type="scientific">Erpetoichthys calabaricus</name>
    <name type="common">Rope fish</name>
    <name type="synonym">Calamoichthys calabaricus</name>
    <dbReference type="NCBI Taxonomy" id="27687"/>
    <lineage>
        <taxon>Eukaryota</taxon>
        <taxon>Metazoa</taxon>
        <taxon>Chordata</taxon>
        <taxon>Craniata</taxon>
        <taxon>Vertebrata</taxon>
        <taxon>Euteleostomi</taxon>
        <taxon>Actinopterygii</taxon>
        <taxon>Polypteriformes</taxon>
        <taxon>Polypteridae</taxon>
        <taxon>Erpetoichthys</taxon>
    </lineage>
</organism>
<dbReference type="InterPro" id="IPR001881">
    <property type="entry name" value="EGF-like_Ca-bd_dom"/>
</dbReference>
<dbReference type="InterPro" id="IPR000152">
    <property type="entry name" value="EGF-type_Asp/Asn_hydroxyl_site"/>
</dbReference>
<dbReference type="Gene3D" id="4.10.740.10">
    <property type="entry name" value="Coagulation Factor IX"/>
    <property type="match status" value="1"/>
</dbReference>
<dbReference type="CDD" id="cd00190">
    <property type="entry name" value="Tryp_SPc"/>
    <property type="match status" value="1"/>
</dbReference>
<dbReference type="PROSITE" id="PS50026">
    <property type="entry name" value="EGF_3"/>
    <property type="match status" value="1"/>
</dbReference>
<dbReference type="InterPro" id="IPR001314">
    <property type="entry name" value="Peptidase_S1A"/>
</dbReference>
<comment type="caution">
    <text evidence="17">Lacks conserved residue(s) required for the propagation of feature annotation.</text>
</comment>
<sequence length="413" mass="46849">MISLIRILSIFSLALLAFTEANENVFLPRESASKILHRQRRANRYLLEEILQGNIERECFEELCTYEEAREYFEDDTKTKRFWLAYKDIDQCKSNPCQNGGTCFDKTGEFVCKCKEGFQGRVCEVDLAECHASYSGCEHFCSLNMYNIYVCSCANGYVLNSNEKSCIPQVEYPCGKLKSSGYSGTKPKSKECEEGECPWQALLVTETNGAFCNGVIIGQYYILTTAQCVLMYDTFHIIVGKDETNGTKRQTLLTANIFVHPKHSNNKEDNDLAVIRLKTPVHFTKNAIPICIPEKDFAENVLMLGNVGVFSSWVISKENKDSLMSTRVPYLDLETCQGLHNITITNKMFCTGENLDNTCVSSNGSPIYTDYQGTRFLTGILTTGPGDYDCNRHYVFMKISRYVTWLNSLLKLF</sequence>
<accession>A0A8C4RKV9</accession>
<dbReference type="SUPFAM" id="SSF50494">
    <property type="entry name" value="Trypsin-like serine proteases"/>
    <property type="match status" value="1"/>
</dbReference>
<keyword evidence="7" id="KW-0645">Protease</keyword>
<feature type="disulfide bond" evidence="17">
    <location>
        <begin position="114"/>
        <end position="123"/>
    </location>
</feature>
<dbReference type="FunFam" id="4.10.740.10:FF:000001">
    <property type="entry name" value="vitamin K-dependent protein S"/>
    <property type="match status" value="1"/>
</dbReference>
<keyword evidence="3" id="KW-1003">Cell membrane</keyword>
<evidence type="ECO:0000256" key="11">
    <source>
        <dbReference type="ARBA" id="ARBA00022801"/>
    </source>
</evidence>
<dbReference type="GO" id="GO:0005509">
    <property type="term" value="F:calcium ion binding"/>
    <property type="evidence" value="ECO:0007669"/>
    <property type="project" value="InterPro"/>
</dbReference>
<dbReference type="Gene3D" id="2.10.25.10">
    <property type="entry name" value="Laminin"/>
    <property type="match status" value="2"/>
</dbReference>
<dbReference type="PROSITE" id="PS50240">
    <property type="entry name" value="TRYPSIN_DOM"/>
    <property type="match status" value="1"/>
</dbReference>
<dbReference type="SMART" id="SM00179">
    <property type="entry name" value="EGF_CA"/>
    <property type="match status" value="2"/>
</dbReference>
<keyword evidence="23" id="KW-1185">Reference proteome</keyword>
<keyword evidence="13" id="KW-1133">Transmembrane helix</keyword>
<protein>
    <submittedName>
        <fullName evidence="22">Coagulation factor X-like</fullName>
    </submittedName>
</protein>
<dbReference type="PROSITE" id="PS50998">
    <property type="entry name" value="GLA_2"/>
    <property type="match status" value="1"/>
</dbReference>
<dbReference type="InterPro" id="IPR035972">
    <property type="entry name" value="GLA-like_dom_SF"/>
</dbReference>
<evidence type="ECO:0000256" key="18">
    <source>
        <dbReference type="SAM" id="SignalP"/>
    </source>
</evidence>
<evidence type="ECO:0000313" key="23">
    <source>
        <dbReference type="Proteomes" id="UP000694620"/>
    </source>
</evidence>
<evidence type="ECO:0000256" key="8">
    <source>
        <dbReference type="ARBA" id="ARBA00022692"/>
    </source>
</evidence>
<keyword evidence="5" id="KW-0964">Secreted</keyword>
<evidence type="ECO:0000256" key="12">
    <source>
        <dbReference type="ARBA" id="ARBA00022837"/>
    </source>
</evidence>
<evidence type="ECO:0000313" key="22">
    <source>
        <dbReference type="Ensembl" id="ENSECRP00000003080.1"/>
    </source>
</evidence>
<feature type="domain" description="Peptidase S1" evidence="20">
    <location>
        <begin position="181"/>
        <end position="411"/>
    </location>
</feature>
<feature type="signal peptide" evidence="18">
    <location>
        <begin position="1"/>
        <end position="21"/>
    </location>
</feature>
<evidence type="ECO:0000256" key="3">
    <source>
        <dbReference type="ARBA" id="ARBA00022475"/>
    </source>
</evidence>
<comment type="subcellular location">
    <subcellularLocation>
        <location evidence="1">Cell membrane</location>
        <topology evidence="1">Single-pass type I membrane protein</topology>
    </subcellularLocation>
    <subcellularLocation>
        <location evidence="2">Secreted</location>
    </subcellularLocation>
</comment>
<dbReference type="InterPro" id="IPR043504">
    <property type="entry name" value="Peptidase_S1_PA_chymotrypsin"/>
</dbReference>
<keyword evidence="4" id="KW-0301">Gamma-carboxyglutamic acid</keyword>
<dbReference type="GO" id="GO:0023052">
    <property type="term" value="P:signaling"/>
    <property type="evidence" value="ECO:0007669"/>
    <property type="project" value="UniProtKB-ARBA"/>
</dbReference>
<reference evidence="22" key="1">
    <citation type="submission" date="2021-06" db="EMBL/GenBank/DDBJ databases">
        <authorList>
            <consortium name="Wellcome Sanger Institute Data Sharing"/>
        </authorList>
    </citation>
    <scope>NUCLEOTIDE SEQUENCE [LARGE SCALE GENOMIC DNA]</scope>
</reference>
<evidence type="ECO:0000259" key="20">
    <source>
        <dbReference type="PROSITE" id="PS50240"/>
    </source>
</evidence>
<evidence type="ECO:0000256" key="14">
    <source>
        <dbReference type="ARBA" id="ARBA00023136"/>
    </source>
</evidence>
<keyword evidence="6 17" id="KW-0245">EGF-like domain</keyword>
<dbReference type="CDD" id="cd00054">
    <property type="entry name" value="EGF_CA"/>
    <property type="match status" value="1"/>
</dbReference>
<evidence type="ECO:0000256" key="13">
    <source>
        <dbReference type="ARBA" id="ARBA00022989"/>
    </source>
</evidence>
<evidence type="ECO:0000256" key="1">
    <source>
        <dbReference type="ARBA" id="ARBA00004251"/>
    </source>
</evidence>
<dbReference type="Proteomes" id="UP000694620">
    <property type="component" value="Chromosome 4"/>
</dbReference>
<proteinExistence type="predicted"/>
<dbReference type="PROSITE" id="PS00022">
    <property type="entry name" value="EGF_1"/>
    <property type="match status" value="1"/>
</dbReference>
<gene>
    <name evidence="22" type="primary">prozb</name>
</gene>
<dbReference type="PRINTS" id="PR00010">
    <property type="entry name" value="EGFBLOOD"/>
</dbReference>
<dbReference type="SMART" id="SM00069">
    <property type="entry name" value="GLA"/>
    <property type="match status" value="1"/>
</dbReference>
<dbReference type="AlphaFoldDB" id="A0A8C4RKV9"/>
<dbReference type="Pfam" id="PF00089">
    <property type="entry name" value="Trypsin"/>
    <property type="match status" value="1"/>
</dbReference>
<reference evidence="22" key="3">
    <citation type="submission" date="2025-09" db="UniProtKB">
        <authorList>
            <consortium name="Ensembl"/>
        </authorList>
    </citation>
    <scope>IDENTIFICATION</scope>
</reference>
<keyword evidence="15 17" id="KW-1015">Disulfide bond</keyword>
<dbReference type="InterPro" id="IPR000294">
    <property type="entry name" value="GLA_domain"/>
</dbReference>
<dbReference type="PANTHER" id="PTHR24278:SF35">
    <property type="entry name" value="PROTEIN Z, VITAMIN K-DEPENDENT PLASMA GLYCOPROTEIN B"/>
    <property type="match status" value="1"/>
</dbReference>
<dbReference type="PANTHER" id="PTHR24278">
    <property type="entry name" value="COAGULATION FACTOR"/>
    <property type="match status" value="1"/>
</dbReference>
<evidence type="ECO:0000256" key="2">
    <source>
        <dbReference type="ARBA" id="ARBA00004613"/>
    </source>
</evidence>
<dbReference type="GO" id="GO:0005615">
    <property type="term" value="C:extracellular space"/>
    <property type="evidence" value="ECO:0007669"/>
    <property type="project" value="TreeGrafter"/>
</dbReference>
<dbReference type="InterPro" id="IPR017857">
    <property type="entry name" value="Coagulation_fac-like_Gla_dom"/>
</dbReference>
<reference evidence="22" key="2">
    <citation type="submission" date="2025-08" db="UniProtKB">
        <authorList>
            <consortium name="Ensembl"/>
        </authorList>
    </citation>
    <scope>IDENTIFICATION</scope>
</reference>
<dbReference type="InterPro" id="IPR000742">
    <property type="entry name" value="EGF"/>
</dbReference>
<feature type="chain" id="PRO_5034194915" evidence="18">
    <location>
        <begin position="22"/>
        <end position="413"/>
    </location>
</feature>
<evidence type="ECO:0000256" key="5">
    <source>
        <dbReference type="ARBA" id="ARBA00022525"/>
    </source>
</evidence>
<dbReference type="Gene3D" id="2.40.10.10">
    <property type="entry name" value="Trypsin-like serine proteases"/>
    <property type="match status" value="2"/>
</dbReference>
<keyword evidence="12" id="KW-0106">Calcium</keyword>
<evidence type="ECO:0000256" key="9">
    <source>
        <dbReference type="ARBA" id="ARBA00022729"/>
    </source>
</evidence>
<dbReference type="GO" id="GO:0007596">
    <property type="term" value="P:blood coagulation"/>
    <property type="evidence" value="ECO:0007669"/>
    <property type="project" value="InterPro"/>
</dbReference>
<dbReference type="SUPFAM" id="SSF57196">
    <property type="entry name" value="EGF/Laminin"/>
    <property type="match status" value="1"/>
</dbReference>
<evidence type="ECO:0000256" key="16">
    <source>
        <dbReference type="ARBA" id="ARBA00023180"/>
    </source>
</evidence>
<name>A0A8C4RKV9_ERPCA</name>
<dbReference type="Ensembl" id="ENSECRT00000003130.1">
    <property type="protein sequence ID" value="ENSECRP00000003080.1"/>
    <property type="gene ID" value="ENSECRG00000002094.1"/>
</dbReference>
<evidence type="ECO:0000256" key="7">
    <source>
        <dbReference type="ARBA" id="ARBA00022670"/>
    </source>
</evidence>
<dbReference type="PIRSF" id="PIRSF001143">
    <property type="entry name" value="Factor_X"/>
    <property type="match status" value="1"/>
</dbReference>
<dbReference type="GO" id="GO:0005886">
    <property type="term" value="C:plasma membrane"/>
    <property type="evidence" value="ECO:0007669"/>
    <property type="project" value="UniProtKB-SubCell"/>
</dbReference>
<evidence type="ECO:0000256" key="17">
    <source>
        <dbReference type="PROSITE-ProRule" id="PRU00076"/>
    </source>
</evidence>
<dbReference type="SMART" id="SM00181">
    <property type="entry name" value="EGF"/>
    <property type="match status" value="2"/>
</dbReference>
<dbReference type="GO" id="GO:0004252">
    <property type="term" value="F:serine-type endopeptidase activity"/>
    <property type="evidence" value="ECO:0007669"/>
    <property type="project" value="InterPro"/>
</dbReference>
<dbReference type="RefSeq" id="XP_028655913.1">
    <property type="nucleotide sequence ID" value="XM_028800080.2"/>
</dbReference>
<feature type="domain" description="EGF-like" evidence="19">
    <location>
        <begin position="88"/>
        <end position="124"/>
    </location>
</feature>
<dbReference type="InterPro" id="IPR012224">
    <property type="entry name" value="Pept_S1A_FX"/>
</dbReference>
<evidence type="ECO:0000256" key="10">
    <source>
        <dbReference type="ARBA" id="ARBA00022737"/>
    </source>
</evidence>
<dbReference type="Pfam" id="PF00594">
    <property type="entry name" value="Gla"/>
    <property type="match status" value="1"/>
</dbReference>
<evidence type="ECO:0000259" key="19">
    <source>
        <dbReference type="PROSITE" id="PS50026"/>
    </source>
</evidence>
<dbReference type="InterPro" id="IPR001254">
    <property type="entry name" value="Trypsin_dom"/>
</dbReference>
<dbReference type="GO" id="GO:0007154">
    <property type="term" value="P:cell communication"/>
    <property type="evidence" value="ECO:0007669"/>
    <property type="project" value="UniProtKB-ARBA"/>
</dbReference>
<keyword evidence="10" id="KW-0677">Repeat</keyword>
<dbReference type="Pfam" id="PF00008">
    <property type="entry name" value="EGF"/>
    <property type="match status" value="1"/>
</dbReference>
<evidence type="ECO:0000256" key="6">
    <source>
        <dbReference type="ARBA" id="ARBA00022536"/>
    </source>
</evidence>
<feature type="domain" description="Gla" evidence="21">
    <location>
        <begin position="42"/>
        <end position="88"/>
    </location>
</feature>
<dbReference type="PRINTS" id="PR00001">
    <property type="entry name" value="GLABLOOD"/>
</dbReference>
<dbReference type="SMART" id="SM00020">
    <property type="entry name" value="Tryp_SPc"/>
    <property type="match status" value="1"/>
</dbReference>
<dbReference type="PROSITE" id="PS00010">
    <property type="entry name" value="ASX_HYDROXYL"/>
    <property type="match status" value="1"/>
</dbReference>
<evidence type="ECO:0000256" key="4">
    <source>
        <dbReference type="ARBA" id="ARBA00022479"/>
    </source>
</evidence>
<dbReference type="GO" id="GO:0006508">
    <property type="term" value="P:proteolysis"/>
    <property type="evidence" value="ECO:0007669"/>
    <property type="project" value="UniProtKB-KW"/>
</dbReference>
<evidence type="ECO:0000256" key="15">
    <source>
        <dbReference type="ARBA" id="ARBA00023157"/>
    </source>
</evidence>
<dbReference type="GeneID" id="114650442"/>
<keyword evidence="9 18" id="KW-0732">Signal</keyword>
<keyword evidence="16" id="KW-0325">Glycoprotein</keyword>
<dbReference type="InterPro" id="IPR050442">
    <property type="entry name" value="Peptidase_S1_coag_factors"/>
</dbReference>